<comment type="caution">
    <text evidence="1">The sequence shown here is derived from an EMBL/GenBank/DDBJ whole genome shotgun (WGS) entry which is preliminary data.</text>
</comment>
<evidence type="ECO:0000313" key="1">
    <source>
        <dbReference type="EMBL" id="OXS99235.1"/>
    </source>
</evidence>
<name>A0A231UVC1_9HYPH</name>
<sequence>MASQNSRTETLDYIQTMLRELYTLAQAERYDILAYMIEMSYIECSDVLRGERPGRLTGKKDTKLGDLPISIRRHLS</sequence>
<dbReference type="Proteomes" id="UP000215405">
    <property type="component" value="Unassembled WGS sequence"/>
</dbReference>
<proteinExistence type="predicted"/>
<keyword evidence="2" id="KW-1185">Reference proteome</keyword>
<protein>
    <submittedName>
        <fullName evidence="1">Uncharacterized protein</fullName>
    </submittedName>
</protein>
<gene>
    <name evidence="1" type="ORF">B7H23_13705</name>
</gene>
<dbReference type="RefSeq" id="WP_094078017.1">
    <property type="nucleotide sequence ID" value="NZ_NBYO01000003.1"/>
</dbReference>
<accession>A0A231UVC1</accession>
<reference evidence="2" key="1">
    <citation type="journal article" date="2017" name="Int. J. Syst. Evol. Microbiol.">
        <title>Notoacmeibacter marinus gen. nov., sp. nov., isolated from the gut of a limpet and proposal of Notoacmeibacteraceae fam. nov. in the order Rhizobiales of the class Alphaproteobacteria.</title>
        <authorList>
            <person name="Huang Z."/>
            <person name="Guo F."/>
            <person name="Lai Q."/>
        </authorList>
    </citation>
    <scope>NUCLEOTIDE SEQUENCE [LARGE SCALE GENOMIC DNA]</scope>
    <source>
        <strain evidence="2">XMTR2A4</strain>
    </source>
</reference>
<dbReference type="EMBL" id="NBYO01000003">
    <property type="protein sequence ID" value="OXS99235.1"/>
    <property type="molecule type" value="Genomic_DNA"/>
</dbReference>
<evidence type="ECO:0000313" key="2">
    <source>
        <dbReference type="Proteomes" id="UP000215405"/>
    </source>
</evidence>
<organism evidence="1 2">
    <name type="scientific">Notoacmeibacter marinus</name>
    <dbReference type="NCBI Taxonomy" id="1876515"/>
    <lineage>
        <taxon>Bacteria</taxon>
        <taxon>Pseudomonadati</taxon>
        <taxon>Pseudomonadota</taxon>
        <taxon>Alphaproteobacteria</taxon>
        <taxon>Hyphomicrobiales</taxon>
        <taxon>Notoacmeibacteraceae</taxon>
        <taxon>Notoacmeibacter</taxon>
    </lineage>
</organism>
<dbReference type="AlphaFoldDB" id="A0A231UVC1"/>
<dbReference type="OrthoDB" id="7916800at2"/>